<organism evidence="6 7">
    <name type="scientific">Protofrankia coriariae</name>
    <dbReference type="NCBI Taxonomy" id="1562887"/>
    <lineage>
        <taxon>Bacteria</taxon>
        <taxon>Bacillati</taxon>
        <taxon>Actinomycetota</taxon>
        <taxon>Actinomycetes</taxon>
        <taxon>Frankiales</taxon>
        <taxon>Frankiaceae</taxon>
        <taxon>Protofrankia</taxon>
    </lineage>
</organism>
<dbReference type="InterPro" id="IPR001789">
    <property type="entry name" value="Sig_transdc_resp-reg_receiver"/>
</dbReference>
<evidence type="ECO:0000313" key="6">
    <source>
        <dbReference type="EMBL" id="KLL11399.1"/>
    </source>
</evidence>
<gene>
    <name evidence="6" type="ORF">FrCorBMG51_11625</name>
</gene>
<sequence>MTGPTRETGETGRMERPLKVLVVDDEEAITDLVVMALRYEGFDVHAVHSGQAALTRVALSPPDLLVLDVMLPDIDGFTLCQRLRGSWRGMPTLFLTARDATEDKVHGLTLGGDDYVTKPFAVSELVARVRTILRRAGAADSAPGPLRFSDLELDPETREVRRGGRHVELTATEYRLLHYLLANARKVLTRAQLLDHVWGHDFGGEARVLETYISYLRRKIDPVPPSLIHTVRGVGYVLRLPR</sequence>
<feature type="domain" description="OmpR/PhoB-type" evidence="5">
    <location>
        <begin position="143"/>
        <end position="240"/>
    </location>
</feature>
<feature type="DNA-binding region" description="OmpR/PhoB-type" evidence="3">
    <location>
        <begin position="143"/>
        <end position="240"/>
    </location>
</feature>
<dbReference type="Gene3D" id="6.10.250.690">
    <property type="match status" value="1"/>
</dbReference>
<protein>
    <submittedName>
        <fullName evidence="6">Transcriptional regulator</fullName>
    </submittedName>
</protein>
<accession>A0ABR5F3U4</accession>
<keyword evidence="2" id="KW-0597">Phosphoprotein</keyword>
<dbReference type="InterPro" id="IPR001867">
    <property type="entry name" value="OmpR/PhoB-type_DNA-bd"/>
</dbReference>
<feature type="domain" description="Response regulatory" evidence="4">
    <location>
        <begin position="19"/>
        <end position="133"/>
    </location>
</feature>
<dbReference type="Pfam" id="PF00486">
    <property type="entry name" value="Trans_reg_C"/>
    <property type="match status" value="1"/>
</dbReference>
<proteinExistence type="predicted"/>
<keyword evidence="7" id="KW-1185">Reference proteome</keyword>
<evidence type="ECO:0000259" key="5">
    <source>
        <dbReference type="PROSITE" id="PS51755"/>
    </source>
</evidence>
<evidence type="ECO:0000256" key="1">
    <source>
        <dbReference type="ARBA" id="ARBA00023125"/>
    </source>
</evidence>
<dbReference type="SMART" id="SM00448">
    <property type="entry name" value="REC"/>
    <property type="match status" value="1"/>
</dbReference>
<comment type="caution">
    <text evidence="6">The sequence shown here is derived from an EMBL/GenBank/DDBJ whole genome shotgun (WGS) entry which is preliminary data.</text>
</comment>
<evidence type="ECO:0000256" key="2">
    <source>
        <dbReference type="PROSITE-ProRule" id="PRU00169"/>
    </source>
</evidence>
<dbReference type="EMBL" id="JWIO01000015">
    <property type="protein sequence ID" value="KLL11399.1"/>
    <property type="molecule type" value="Genomic_DNA"/>
</dbReference>
<dbReference type="PANTHER" id="PTHR48111:SF28">
    <property type="entry name" value="TRANSCRIPTIONAL REGULATORY PROTEIN TCRX-RELATED"/>
    <property type="match status" value="1"/>
</dbReference>
<dbReference type="InterPro" id="IPR016032">
    <property type="entry name" value="Sig_transdc_resp-reg_C-effctor"/>
</dbReference>
<dbReference type="PROSITE" id="PS51755">
    <property type="entry name" value="OMPR_PHOB"/>
    <property type="match status" value="1"/>
</dbReference>
<keyword evidence="1 3" id="KW-0238">DNA-binding</keyword>
<evidence type="ECO:0000259" key="4">
    <source>
        <dbReference type="PROSITE" id="PS50110"/>
    </source>
</evidence>
<dbReference type="Pfam" id="PF00072">
    <property type="entry name" value="Response_reg"/>
    <property type="match status" value="1"/>
</dbReference>
<dbReference type="CDD" id="cd00383">
    <property type="entry name" value="trans_reg_C"/>
    <property type="match status" value="1"/>
</dbReference>
<dbReference type="InterPro" id="IPR011006">
    <property type="entry name" value="CheY-like_superfamily"/>
</dbReference>
<dbReference type="SMART" id="SM00862">
    <property type="entry name" value="Trans_reg_C"/>
    <property type="match status" value="1"/>
</dbReference>
<evidence type="ECO:0000313" key="7">
    <source>
        <dbReference type="Proteomes" id="UP000035425"/>
    </source>
</evidence>
<name>A0ABR5F3U4_9ACTN</name>
<reference evidence="6 7" key="1">
    <citation type="submission" date="2014-12" db="EMBL/GenBank/DDBJ databases">
        <title>Frankia sp. BMG5.1 draft genome.</title>
        <authorList>
            <person name="Gtari M."/>
            <person name="Ghodhbane-Gtari F."/>
            <person name="Nouioui I."/>
            <person name="Ktari A."/>
            <person name="Hezbri K."/>
            <person name="Mimouni W."/>
            <person name="Sbissi I."/>
            <person name="Ayari A."/>
            <person name="Yamanaka T."/>
            <person name="Normand P."/>
            <person name="Tisa L.S."/>
            <person name="Boudabous A."/>
        </authorList>
    </citation>
    <scope>NUCLEOTIDE SEQUENCE [LARGE SCALE GENOMIC DNA]</scope>
    <source>
        <strain evidence="6 7">BMG5.1</strain>
    </source>
</reference>
<evidence type="ECO:0000256" key="3">
    <source>
        <dbReference type="PROSITE-ProRule" id="PRU01091"/>
    </source>
</evidence>
<dbReference type="PANTHER" id="PTHR48111">
    <property type="entry name" value="REGULATOR OF RPOS"/>
    <property type="match status" value="1"/>
</dbReference>
<dbReference type="SUPFAM" id="SSF52172">
    <property type="entry name" value="CheY-like"/>
    <property type="match status" value="1"/>
</dbReference>
<feature type="modified residue" description="4-aspartylphosphate" evidence="2">
    <location>
        <position position="68"/>
    </location>
</feature>
<dbReference type="InterPro" id="IPR036388">
    <property type="entry name" value="WH-like_DNA-bd_sf"/>
</dbReference>
<dbReference type="Gene3D" id="1.10.10.10">
    <property type="entry name" value="Winged helix-like DNA-binding domain superfamily/Winged helix DNA-binding domain"/>
    <property type="match status" value="1"/>
</dbReference>
<dbReference type="Gene3D" id="3.40.50.2300">
    <property type="match status" value="1"/>
</dbReference>
<dbReference type="Proteomes" id="UP000035425">
    <property type="component" value="Unassembled WGS sequence"/>
</dbReference>
<dbReference type="InterPro" id="IPR039420">
    <property type="entry name" value="WalR-like"/>
</dbReference>
<dbReference type="SUPFAM" id="SSF46894">
    <property type="entry name" value="C-terminal effector domain of the bipartite response regulators"/>
    <property type="match status" value="1"/>
</dbReference>
<dbReference type="PROSITE" id="PS50110">
    <property type="entry name" value="RESPONSE_REGULATORY"/>
    <property type="match status" value="1"/>
</dbReference>